<dbReference type="Gene3D" id="3.40.710.10">
    <property type="entry name" value="DD-peptidase/beta-lactamase superfamily"/>
    <property type="match status" value="1"/>
</dbReference>
<feature type="domain" description="Beta-lactamase-related" evidence="2">
    <location>
        <begin position="64"/>
        <end position="391"/>
    </location>
</feature>
<dbReference type="InterPro" id="IPR012338">
    <property type="entry name" value="Beta-lactam/transpept-like"/>
</dbReference>
<keyword evidence="1" id="KW-0732">Signal</keyword>
<feature type="chain" id="PRO_5016814949" evidence="1">
    <location>
        <begin position="47"/>
        <end position="404"/>
    </location>
</feature>
<proteinExistence type="predicted"/>
<keyword evidence="4" id="KW-1185">Reference proteome</keyword>
<feature type="signal peptide" evidence="1">
    <location>
        <begin position="1"/>
        <end position="46"/>
    </location>
</feature>
<evidence type="ECO:0000256" key="1">
    <source>
        <dbReference type="SAM" id="SignalP"/>
    </source>
</evidence>
<reference evidence="4" key="1">
    <citation type="submission" date="2018-07" db="EMBL/GenBank/DDBJ databases">
        <authorList>
            <person name="Zhao J."/>
        </authorList>
    </citation>
    <scope>NUCLEOTIDE SEQUENCE [LARGE SCALE GENOMIC DNA]</scope>
    <source>
        <strain evidence="4">GSSD-12</strain>
    </source>
</reference>
<dbReference type="SUPFAM" id="SSF56601">
    <property type="entry name" value="beta-lactamase/transpeptidase-like"/>
    <property type="match status" value="1"/>
</dbReference>
<dbReference type="PANTHER" id="PTHR46825:SF7">
    <property type="entry name" value="D-ALANYL-D-ALANINE CARBOXYPEPTIDASE"/>
    <property type="match status" value="1"/>
</dbReference>
<dbReference type="EMBL" id="CP031194">
    <property type="protein sequence ID" value="AXG77860.1"/>
    <property type="molecule type" value="Genomic_DNA"/>
</dbReference>
<dbReference type="InterPro" id="IPR050491">
    <property type="entry name" value="AmpC-like"/>
</dbReference>
<evidence type="ECO:0000259" key="2">
    <source>
        <dbReference type="Pfam" id="PF00144"/>
    </source>
</evidence>
<dbReference type="InterPro" id="IPR001466">
    <property type="entry name" value="Beta-lactam-related"/>
</dbReference>
<protein>
    <submittedName>
        <fullName evidence="3">Class A beta-lactamase-related serine hydrolase</fullName>
    </submittedName>
</protein>
<dbReference type="KEGG" id="spad:DVK44_09275"/>
<accession>A0A345HMD6</accession>
<evidence type="ECO:0000313" key="3">
    <source>
        <dbReference type="EMBL" id="AXG77860.1"/>
    </source>
</evidence>
<organism evidence="3 4">
    <name type="scientific">Streptomyces paludis</name>
    <dbReference type="NCBI Taxonomy" id="2282738"/>
    <lineage>
        <taxon>Bacteria</taxon>
        <taxon>Bacillati</taxon>
        <taxon>Actinomycetota</taxon>
        <taxon>Actinomycetes</taxon>
        <taxon>Kitasatosporales</taxon>
        <taxon>Streptomycetaceae</taxon>
        <taxon>Streptomyces</taxon>
    </lineage>
</organism>
<dbReference type="OrthoDB" id="5177574at2"/>
<evidence type="ECO:0000313" key="4">
    <source>
        <dbReference type="Proteomes" id="UP000253868"/>
    </source>
</evidence>
<dbReference type="GO" id="GO:0016787">
    <property type="term" value="F:hydrolase activity"/>
    <property type="evidence" value="ECO:0007669"/>
    <property type="project" value="UniProtKB-KW"/>
</dbReference>
<sequence>MAAGTIRKAGVARGVRGTHGARLLVTAALAAAAVAGTAFTAPAAMAAPAPAPGGAAARHAATQKALDALVEAGVPGVAAQARDAKGVWKGASGVGDRTTDAPRRAEDRYRVGSITKTFVATVLLQLEAEGRLDLDDTVDTHLPGLVRGNGNDGRKISLRQLLNHTSGIYNYTWDPGVLAKIIGPGFLQHRYDTWQPRELVAIAMTHAPDFAPGTGWNYSNTNFVLAGMVIEKVTGRPYGTEIERRIIRPLGLRATSVPDTDPTVPRPASRAYSTLGLGSEEPVHDVTELNPSWAGAAGAMISDAADLNRFYGALLKGELLPKKQLKEMTTTVSVSEDGPDYGYGLGLYRQTLSCGTEVWGHNGSIHGSSSAAVTTRDGRHSLALNLNSDGVGDSTVAIEAEFCG</sequence>
<dbReference type="PANTHER" id="PTHR46825">
    <property type="entry name" value="D-ALANYL-D-ALANINE-CARBOXYPEPTIDASE/ENDOPEPTIDASE AMPH"/>
    <property type="match status" value="1"/>
</dbReference>
<dbReference type="Proteomes" id="UP000253868">
    <property type="component" value="Chromosome"/>
</dbReference>
<keyword evidence="3" id="KW-0378">Hydrolase</keyword>
<dbReference type="RefSeq" id="WP_114659225.1">
    <property type="nucleotide sequence ID" value="NZ_CP031194.1"/>
</dbReference>
<dbReference type="Pfam" id="PF00144">
    <property type="entry name" value="Beta-lactamase"/>
    <property type="match status" value="1"/>
</dbReference>
<gene>
    <name evidence="3" type="ORF">DVK44_09275</name>
</gene>
<name>A0A345HMD6_9ACTN</name>
<dbReference type="AlphaFoldDB" id="A0A345HMD6"/>